<evidence type="ECO:0000313" key="2">
    <source>
        <dbReference type="EMBL" id="KAG5401644.1"/>
    </source>
</evidence>
<feature type="compositionally biased region" description="Low complexity" evidence="1">
    <location>
        <begin position="42"/>
        <end position="51"/>
    </location>
</feature>
<name>A0ABQ7MSF7_BRACM</name>
<organism evidence="2 3">
    <name type="scientific">Brassica rapa subsp. trilocularis</name>
    <dbReference type="NCBI Taxonomy" id="1813537"/>
    <lineage>
        <taxon>Eukaryota</taxon>
        <taxon>Viridiplantae</taxon>
        <taxon>Streptophyta</taxon>
        <taxon>Embryophyta</taxon>
        <taxon>Tracheophyta</taxon>
        <taxon>Spermatophyta</taxon>
        <taxon>Magnoliopsida</taxon>
        <taxon>eudicotyledons</taxon>
        <taxon>Gunneridae</taxon>
        <taxon>Pentapetalae</taxon>
        <taxon>rosids</taxon>
        <taxon>malvids</taxon>
        <taxon>Brassicales</taxon>
        <taxon>Brassicaceae</taxon>
        <taxon>Brassiceae</taxon>
        <taxon>Brassica</taxon>
    </lineage>
</organism>
<dbReference type="Gene3D" id="3.30.200.20">
    <property type="entry name" value="Phosphorylase Kinase, domain 1"/>
    <property type="match status" value="1"/>
</dbReference>
<reference evidence="2 3" key="1">
    <citation type="submission" date="2021-03" db="EMBL/GenBank/DDBJ databases">
        <authorList>
            <person name="King G.J."/>
            <person name="Bancroft I."/>
            <person name="Baten A."/>
            <person name="Bloomfield J."/>
            <person name="Borpatragohain P."/>
            <person name="He Z."/>
            <person name="Irish N."/>
            <person name="Irwin J."/>
            <person name="Liu K."/>
            <person name="Mauleon R.P."/>
            <person name="Moore J."/>
            <person name="Morris R."/>
            <person name="Ostergaard L."/>
            <person name="Wang B."/>
            <person name="Wells R."/>
        </authorList>
    </citation>
    <scope>NUCLEOTIDE SEQUENCE [LARGE SCALE GENOMIC DNA]</scope>
    <source>
        <strain evidence="2">R-o-18</strain>
        <tissue evidence="2">Leaf</tissue>
    </source>
</reference>
<dbReference type="InterPro" id="IPR011009">
    <property type="entry name" value="Kinase-like_dom_sf"/>
</dbReference>
<dbReference type="Gene3D" id="1.10.510.10">
    <property type="entry name" value="Transferase(Phosphotransferase) domain 1"/>
    <property type="match status" value="1"/>
</dbReference>
<keyword evidence="3" id="KW-1185">Reference proteome</keyword>
<evidence type="ECO:0000313" key="3">
    <source>
        <dbReference type="Proteomes" id="UP000823674"/>
    </source>
</evidence>
<evidence type="ECO:0008006" key="4">
    <source>
        <dbReference type="Google" id="ProtNLM"/>
    </source>
</evidence>
<gene>
    <name evidence="2" type="primary">A04p027150.1_BraROA</name>
    <name evidence="2" type="ORF">IGI04_016251</name>
</gene>
<dbReference type="EMBL" id="JADBGQ010000004">
    <property type="protein sequence ID" value="KAG5401644.1"/>
    <property type="molecule type" value="Genomic_DNA"/>
</dbReference>
<sequence>MGFGLRCGIYTEISRIYASASSSSPIQSVKSSDRSPSLQTKPCSSPSLSPSTPLFSLSPSTAFSFGGTRLRCLRLVTSCVASVQNTVANGSAPASVVVEREQIRDSLPIKGRMAADTIDLLKVNGVSVLMKICILIIIWYGKDSVVWMDSDLDSDTDSEKDDENEVLEMKGEEVSYQRKKQPVPFSHKFSKADPLALRLLERLLAFDPKDRASAEDALSDPYFSGLSNSEREPSTQPISKLEFDFERKKLTNYDVKELIYREILEYHPQMLEEYKHGGDQLSFMYPRLASIFIEHILFKQCFFLGKKMQINFIQ</sequence>
<proteinExistence type="predicted"/>
<accession>A0ABQ7MSF7</accession>
<dbReference type="SUPFAM" id="SSF56112">
    <property type="entry name" value="Protein kinase-like (PK-like)"/>
    <property type="match status" value="1"/>
</dbReference>
<comment type="caution">
    <text evidence="2">The sequence shown here is derived from an EMBL/GenBank/DDBJ whole genome shotgun (WGS) entry which is preliminary data.</text>
</comment>
<protein>
    <recommendedName>
        <fullName evidence="4">Protein kinase domain-containing protein</fullName>
    </recommendedName>
</protein>
<evidence type="ECO:0000256" key="1">
    <source>
        <dbReference type="SAM" id="MobiDB-lite"/>
    </source>
</evidence>
<dbReference type="Proteomes" id="UP000823674">
    <property type="component" value="Chromosome A04"/>
</dbReference>
<feature type="region of interest" description="Disordered" evidence="1">
    <location>
        <begin position="25"/>
        <end position="51"/>
    </location>
</feature>